<dbReference type="SUPFAM" id="SSF55073">
    <property type="entry name" value="Nucleotide cyclase"/>
    <property type="match status" value="1"/>
</dbReference>
<evidence type="ECO:0000259" key="15">
    <source>
        <dbReference type="PROSITE" id="PS50125"/>
    </source>
</evidence>
<feature type="domain" description="PAC" evidence="14">
    <location>
        <begin position="1154"/>
        <end position="1206"/>
    </location>
</feature>
<dbReference type="Pfam" id="PF01590">
    <property type="entry name" value="GAF"/>
    <property type="match status" value="2"/>
</dbReference>
<proteinExistence type="inferred from homology"/>
<dbReference type="PANTHER" id="PTHR11920:SF335">
    <property type="entry name" value="GUANYLATE CYCLASE"/>
    <property type="match status" value="1"/>
</dbReference>
<dbReference type="PANTHER" id="PTHR11920">
    <property type="entry name" value="GUANYLYL CYCLASE"/>
    <property type="match status" value="1"/>
</dbReference>
<evidence type="ECO:0000256" key="3">
    <source>
        <dbReference type="ARBA" id="ARBA00022692"/>
    </source>
</evidence>
<keyword evidence="11" id="KW-0175">Coiled coil</keyword>
<evidence type="ECO:0000256" key="11">
    <source>
        <dbReference type="SAM" id="Coils"/>
    </source>
</evidence>
<evidence type="ECO:0000313" key="17">
    <source>
        <dbReference type="Proteomes" id="UP001526426"/>
    </source>
</evidence>
<evidence type="ECO:0000259" key="13">
    <source>
        <dbReference type="PROSITE" id="PS50112"/>
    </source>
</evidence>
<keyword evidence="17" id="KW-1185">Reference proteome</keyword>
<protein>
    <submittedName>
        <fullName evidence="16">PAS domain S-box protein</fullName>
    </submittedName>
</protein>
<dbReference type="InterPro" id="IPR035965">
    <property type="entry name" value="PAS-like_dom_sf"/>
</dbReference>
<dbReference type="Gene3D" id="3.30.450.20">
    <property type="entry name" value="PAS domain"/>
    <property type="match status" value="3"/>
</dbReference>
<dbReference type="RefSeq" id="WP_265264418.1">
    <property type="nucleotide sequence ID" value="NZ_JAIHOM010000042.1"/>
</dbReference>
<evidence type="ECO:0000256" key="9">
    <source>
        <dbReference type="PROSITE-ProRule" id="PRU00169"/>
    </source>
</evidence>
<dbReference type="SMART" id="SM00091">
    <property type="entry name" value="PAS"/>
    <property type="match status" value="3"/>
</dbReference>
<dbReference type="PROSITE" id="PS50125">
    <property type="entry name" value="GUANYLATE_CYCLASE_2"/>
    <property type="match status" value="1"/>
</dbReference>
<dbReference type="Pfam" id="PF08448">
    <property type="entry name" value="PAS_4"/>
    <property type="match status" value="1"/>
</dbReference>
<name>A0ABT3L5A8_9CYAN</name>
<feature type="domain" description="PAC" evidence="14">
    <location>
        <begin position="699"/>
        <end position="751"/>
    </location>
</feature>
<dbReference type="InterPro" id="IPR011006">
    <property type="entry name" value="CheY-like_superfamily"/>
</dbReference>
<evidence type="ECO:0000256" key="7">
    <source>
        <dbReference type="ARBA" id="ARBA00023136"/>
    </source>
</evidence>
<dbReference type="InterPro" id="IPR001054">
    <property type="entry name" value="A/G_cyclase"/>
</dbReference>
<dbReference type="PROSITE" id="PS50110">
    <property type="entry name" value="RESPONSE_REGULATORY"/>
    <property type="match status" value="1"/>
</dbReference>
<dbReference type="SMART" id="SM00448">
    <property type="entry name" value="REC"/>
    <property type="match status" value="1"/>
</dbReference>
<dbReference type="PROSITE" id="PS50113">
    <property type="entry name" value="PAC"/>
    <property type="match status" value="2"/>
</dbReference>
<evidence type="ECO:0000256" key="4">
    <source>
        <dbReference type="ARBA" id="ARBA00022741"/>
    </source>
</evidence>
<feature type="modified residue" description="4-aspartylphosphate" evidence="9">
    <location>
        <position position="61"/>
    </location>
</feature>
<keyword evidence="5" id="KW-0418">Kinase</keyword>
<dbReference type="SUPFAM" id="SSF52172">
    <property type="entry name" value="CheY-like"/>
    <property type="match status" value="1"/>
</dbReference>
<comment type="subcellular location">
    <subcellularLocation>
        <location evidence="1">Membrane</location>
    </subcellularLocation>
</comment>
<dbReference type="InterPro" id="IPR001610">
    <property type="entry name" value="PAC"/>
</dbReference>
<evidence type="ECO:0000259" key="14">
    <source>
        <dbReference type="PROSITE" id="PS50113"/>
    </source>
</evidence>
<evidence type="ECO:0000256" key="8">
    <source>
        <dbReference type="ARBA" id="ARBA00023239"/>
    </source>
</evidence>
<evidence type="ECO:0000256" key="10">
    <source>
        <dbReference type="RuleBase" id="RU000405"/>
    </source>
</evidence>
<feature type="domain" description="Guanylate cyclase" evidence="15">
    <location>
        <begin position="1242"/>
        <end position="1369"/>
    </location>
</feature>
<feature type="coiled-coil region" evidence="11">
    <location>
        <begin position="1063"/>
        <end position="1090"/>
    </location>
</feature>
<dbReference type="Gene3D" id="3.40.50.2300">
    <property type="match status" value="1"/>
</dbReference>
<keyword evidence="3" id="KW-0812">Transmembrane</keyword>
<dbReference type="InterPro" id="IPR000014">
    <property type="entry name" value="PAS"/>
</dbReference>
<feature type="coiled-coil region" evidence="11">
    <location>
        <begin position="290"/>
        <end position="319"/>
    </location>
</feature>
<evidence type="ECO:0000259" key="12">
    <source>
        <dbReference type="PROSITE" id="PS50110"/>
    </source>
</evidence>
<dbReference type="InterPro" id="IPR001789">
    <property type="entry name" value="Sig_transdc_resp-reg_receiver"/>
</dbReference>
<dbReference type="InterPro" id="IPR000700">
    <property type="entry name" value="PAS-assoc_C"/>
</dbReference>
<dbReference type="CDD" id="cd00130">
    <property type="entry name" value="PAS"/>
    <property type="match status" value="2"/>
</dbReference>
<sequence>MTDSSTQSPKGNILVVDDTAANLRLLVDMLSRSGYRVRPALNGKLAILGAQAKPPDVILLDIMMPEMDGYEVCQRLKADPKTQDVPVIFLSALNDSLDKVKAFAAGGVDYITKPFQQEEVIARIENQLRVRHLSQQIISQNQELERFSQSLKELQRINSQSYESFEALCQDYLATGCNILELTTGVISRVRGQACELISRYNREGELPPDPILSSLSQSSCALVVDQKTTILQSTRENLEEGENPGQNPPYFYLATPIWVNGVIYATLAFSSPEERIYSQQDIEIVELMAQSLGKIIKSHELELQRQQAEEEVKLLLTISQAISDAHSFEKALEIALNQVCEKTGWIYGEAWVESDDHTALECRCTWVRRHLPEELAAALGRLQDYSQALLLLPEDEIPGQIWQSKQSQWVTDVSLLENDTFLRLELAKEGGLRAAFGVPILNSENRVLAALIFFMVEAREQDERLCQLVKGVAAQLGQVIQQKQTEAELRGIFAAMTDQVLLYDRAGVCLKVAPTKSQSLTHPPDWLPGKTVRDIFPKDIADLMLDTLHRVLDEQEAATIEYCLEQPHREAETLDSSPLAPSSFLLSQDLWLSATISPLSEDIVIVVARDVSDRKATEAALQQSEQRYREMVEAQKDVLVCRWKPDTTLTFVNQSYANYQNSTPDHLIGSKFVDFLDESSRQEFSPYLESLLTHLRPDTHTNQMRSGSGQSHWFSWTDQPIFDQNGHFIEFQSFGVDITAQKQREQALQLIAQGTAVTTGNEFFRSCARSLAQLMQVRYAMITQVANPERTRVKTLAFWLGEDFGEDFEYDLIDTPCQLVMEGYIAYHPENVQDEFPNDLDLVDLQAQSYLGIPLKTKEGVVIGNLAILDVKPLQRQREQELILEIFAARAGAELERKRAEERLQQRAATDNLLSNIARAFIDQGLNVAIEFTLDAIATFTQSDRSLLFRFDSTTSQYSLSAQYIGPDIAPFATEDPHLTGLFVLLESLLIEQDLLVIGDRHHLPFDAALEQQALEQANLNSILIVPMVYGGVSGAVALANVQRPKTWTDDDQQLLKFVGELIAISQAKHDAEEALQESESQYRTLYNNTPALLHSCDANLRIISVSDYWLEFTGYQREEVIGKMFVDFMTSTSRSYALEAGIPSFLKIGKAKDVPYQLRKKNGDIVDILLSEIIEHHASGRVKQSLAVLIDVTERKRAEAALRLAQQQSERLLLNILPHRIADKLKRDSGSIADQFESVTIIFADLVGFTPLSAKMSATEIVNLLNQVFSLFDKLADWHGLEKIKTIGDAYMAVGGLPIPREDHAESVVDFALDIQNAIGSFQLENGDHLSLRIGINTGPVVAGVIGIKKFIYDLWGDTVNVASRMESQGKPGQIQVTKETYERLKDRYLFAERGAIDVKGRGMMTTYWLLGRKVD</sequence>
<accession>A0ABT3L5A8</accession>
<comment type="caution">
    <text evidence="16">The sequence shown here is derived from an EMBL/GenBank/DDBJ whole genome shotgun (WGS) entry which is preliminary data.</text>
</comment>
<keyword evidence="4" id="KW-0547">Nucleotide-binding</keyword>
<dbReference type="PROSITE" id="PS50112">
    <property type="entry name" value="PAS"/>
    <property type="match status" value="1"/>
</dbReference>
<evidence type="ECO:0000256" key="2">
    <source>
        <dbReference type="ARBA" id="ARBA00022679"/>
    </source>
</evidence>
<organism evidence="16 17">
    <name type="scientific">Spirulina subsalsa FACHB-351</name>
    <dbReference type="NCBI Taxonomy" id="234711"/>
    <lineage>
        <taxon>Bacteria</taxon>
        <taxon>Bacillati</taxon>
        <taxon>Cyanobacteriota</taxon>
        <taxon>Cyanophyceae</taxon>
        <taxon>Spirulinales</taxon>
        <taxon>Spirulinaceae</taxon>
        <taxon>Spirulina</taxon>
    </lineage>
</organism>
<dbReference type="Proteomes" id="UP001526426">
    <property type="component" value="Unassembled WGS sequence"/>
</dbReference>
<dbReference type="InterPro" id="IPR029787">
    <property type="entry name" value="Nucleotide_cyclase"/>
</dbReference>
<dbReference type="Pfam" id="PF00211">
    <property type="entry name" value="Guanylate_cyc"/>
    <property type="match status" value="1"/>
</dbReference>
<dbReference type="CDD" id="cd19920">
    <property type="entry name" value="REC_PA4781-like"/>
    <property type="match status" value="1"/>
</dbReference>
<keyword evidence="9" id="KW-0597">Phosphoprotein</keyword>
<dbReference type="EMBL" id="JAIHOM010000042">
    <property type="protein sequence ID" value="MCW6036632.1"/>
    <property type="molecule type" value="Genomic_DNA"/>
</dbReference>
<dbReference type="SMART" id="SM00086">
    <property type="entry name" value="PAC"/>
    <property type="match status" value="2"/>
</dbReference>
<comment type="similarity">
    <text evidence="10">Belongs to the adenylyl cyclase class-4/guanylyl cyclase family.</text>
</comment>
<dbReference type="CDD" id="cd07302">
    <property type="entry name" value="CHD"/>
    <property type="match status" value="1"/>
</dbReference>
<dbReference type="Gene3D" id="3.30.70.1230">
    <property type="entry name" value="Nucleotide cyclase"/>
    <property type="match status" value="1"/>
</dbReference>
<dbReference type="Gene3D" id="3.30.450.40">
    <property type="match status" value="4"/>
</dbReference>
<dbReference type="SUPFAM" id="SSF55785">
    <property type="entry name" value="PYP-like sensor domain (PAS domain)"/>
    <property type="match status" value="3"/>
</dbReference>
<keyword evidence="6" id="KW-1133">Transmembrane helix</keyword>
<dbReference type="SMART" id="SM00065">
    <property type="entry name" value="GAF"/>
    <property type="match status" value="4"/>
</dbReference>
<feature type="domain" description="Response regulatory" evidence="12">
    <location>
        <begin position="12"/>
        <end position="128"/>
    </location>
</feature>
<dbReference type="NCBIfam" id="TIGR00229">
    <property type="entry name" value="sensory_box"/>
    <property type="match status" value="2"/>
</dbReference>
<dbReference type="SMART" id="SM00044">
    <property type="entry name" value="CYCc"/>
    <property type="match status" value="1"/>
</dbReference>
<evidence type="ECO:0000256" key="6">
    <source>
        <dbReference type="ARBA" id="ARBA00022989"/>
    </source>
</evidence>
<keyword evidence="7" id="KW-0472">Membrane</keyword>
<dbReference type="SUPFAM" id="SSF55781">
    <property type="entry name" value="GAF domain-like"/>
    <property type="match status" value="4"/>
</dbReference>
<evidence type="ECO:0000256" key="1">
    <source>
        <dbReference type="ARBA" id="ARBA00004370"/>
    </source>
</evidence>
<keyword evidence="8 10" id="KW-0456">Lyase</keyword>
<gene>
    <name evidence="16" type="ORF">K4A83_10200</name>
</gene>
<evidence type="ECO:0000256" key="5">
    <source>
        <dbReference type="ARBA" id="ARBA00022777"/>
    </source>
</evidence>
<dbReference type="InterPro" id="IPR003018">
    <property type="entry name" value="GAF"/>
</dbReference>
<feature type="domain" description="PAS" evidence="13">
    <location>
        <begin position="1080"/>
        <end position="1151"/>
    </location>
</feature>
<dbReference type="Pfam" id="PF00072">
    <property type="entry name" value="Response_reg"/>
    <property type="match status" value="1"/>
</dbReference>
<reference evidence="16 17" key="1">
    <citation type="submission" date="2021-08" db="EMBL/GenBank/DDBJ databases">
        <title>Draft genome sequence of Spirulina subsalsa with high tolerance to salinity and hype-accumulation of phycocyanin.</title>
        <authorList>
            <person name="Pei H."/>
            <person name="Jiang L."/>
        </authorList>
    </citation>
    <scope>NUCLEOTIDE SEQUENCE [LARGE SCALE GENOMIC DNA]</scope>
    <source>
        <strain evidence="16 17">FACHB-351</strain>
    </source>
</reference>
<dbReference type="InterPro" id="IPR029016">
    <property type="entry name" value="GAF-like_dom_sf"/>
</dbReference>
<keyword evidence="2" id="KW-0808">Transferase</keyword>
<dbReference type="PROSITE" id="PS00452">
    <property type="entry name" value="GUANYLATE_CYCLASE_1"/>
    <property type="match status" value="1"/>
</dbReference>
<dbReference type="Pfam" id="PF13185">
    <property type="entry name" value="GAF_2"/>
    <property type="match status" value="2"/>
</dbReference>
<dbReference type="InterPro" id="IPR013656">
    <property type="entry name" value="PAS_4"/>
</dbReference>
<dbReference type="Pfam" id="PF13426">
    <property type="entry name" value="PAS_9"/>
    <property type="match status" value="1"/>
</dbReference>
<dbReference type="InterPro" id="IPR018297">
    <property type="entry name" value="A/G_cyclase_CS"/>
</dbReference>
<dbReference type="InterPro" id="IPR050401">
    <property type="entry name" value="Cyclic_nucleotide_synthase"/>
</dbReference>
<evidence type="ECO:0000313" key="16">
    <source>
        <dbReference type="EMBL" id="MCW6036632.1"/>
    </source>
</evidence>